<protein>
    <recommendedName>
        <fullName evidence="3">T9SS type A sorting domain-containing protein</fullName>
    </recommendedName>
</protein>
<organism evidence="1 2">
    <name type="scientific">[Muricauda] lutisoli</name>
    <dbReference type="NCBI Taxonomy" id="2816035"/>
    <lineage>
        <taxon>Bacteria</taxon>
        <taxon>Pseudomonadati</taxon>
        <taxon>Bacteroidota</taxon>
        <taxon>Flavobacteriia</taxon>
        <taxon>Flavobacteriales</taxon>
        <taxon>Flavobacteriaceae</taxon>
        <taxon>Allomuricauda</taxon>
    </lineage>
</organism>
<evidence type="ECO:0008006" key="3">
    <source>
        <dbReference type="Google" id="ProtNLM"/>
    </source>
</evidence>
<evidence type="ECO:0000313" key="1">
    <source>
        <dbReference type="EMBL" id="MBO0329560.1"/>
    </source>
</evidence>
<sequence length="267" mass="29095">MASPTDPNSSATAFSTAPNTFSEQVTITAMLTSEGCGNDPLILQKVVQVGKPGLPSDLWGPEIVLTGALVKYYGGPAEGADSYEWWLPHPFDVVDQFDYFGDNWQIRNTNTYYDVANVFTGYAKNEGYVQLMGVNECGKGPARKIFVHHVEDGEMGEGGIPFQQDPDLDLGINSNAKNDGIVLYPNTASEVVNITLESAFVPEGATPSKILDVTLYQQLQQIPKKRLNFPSPGVTSTILDVSDMRDGYYLVVIHTDVGPITKILLVK</sequence>
<gene>
    <name evidence="1" type="ORF">J0X13_03310</name>
</gene>
<name>A0ABS3ETT7_9FLAO</name>
<dbReference type="EMBL" id="JAFLND010000001">
    <property type="protein sequence ID" value="MBO0329560.1"/>
    <property type="molecule type" value="Genomic_DNA"/>
</dbReference>
<dbReference type="RefSeq" id="WP_207070037.1">
    <property type="nucleotide sequence ID" value="NZ_JAFLND010000001.1"/>
</dbReference>
<dbReference type="Proteomes" id="UP000664163">
    <property type="component" value="Unassembled WGS sequence"/>
</dbReference>
<evidence type="ECO:0000313" key="2">
    <source>
        <dbReference type="Proteomes" id="UP000664163"/>
    </source>
</evidence>
<proteinExistence type="predicted"/>
<accession>A0ABS3ETT7</accession>
<keyword evidence="2" id="KW-1185">Reference proteome</keyword>
<reference evidence="1 2" key="1">
    <citation type="submission" date="2021-03" db="EMBL/GenBank/DDBJ databases">
        <title>Muricauda sp. CAU 1631 isolated from Incheon.</title>
        <authorList>
            <person name="Kim W."/>
        </authorList>
    </citation>
    <scope>NUCLEOTIDE SEQUENCE [LARGE SCALE GENOMIC DNA]</scope>
    <source>
        <strain evidence="1 2">CAU 1631</strain>
    </source>
</reference>
<comment type="caution">
    <text evidence="1">The sequence shown here is derived from an EMBL/GenBank/DDBJ whole genome shotgun (WGS) entry which is preliminary data.</text>
</comment>